<proteinExistence type="predicted"/>
<gene>
    <name evidence="3" type="ORF">GA0070614_1941</name>
</gene>
<evidence type="ECO:0000256" key="2">
    <source>
        <dbReference type="SAM" id="SignalP"/>
    </source>
</evidence>
<keyword evidence="4" id="KW-1185">Reference proteome</keyword>
<dbReference type="PROSITE" id="PS51257">
    <property type="entry name" value="PROKAR_LIPOPROTEIN"/>
    <property type="match status" value="1"/>
</dbReference>
<protein>
    <recommendedName>
        <fullName evidence="5">PknH-like extracellular domain-containing protein</fullName>
    </recommendedName>
</protein>
<name>A0A1C5HYC0_9ACTN</name>
<dbReference type="RefSeq" id="WP_088975634.1">
    <property type="nucleotide sequence ID" value="NZ_LT607753.1"/>
</dbReference>
<evidence type="ECO:0000256" key="1">
    <source>
        <dbReference type="SAM" id="MobiDB-lite"/>
    </source>
</evidence>
<dbReference type="EMBL" id="LT607753">
    <property type="protein sequence ID" value="SCG50883.1"/>
    <property type="molecule type" value="Genomic_DNA"/>
</dbReference>
<sequence length="274" mass="28684">MRTRSISAALVLALTLTGCGSRTPSTATATADPSPSRSPEPVPEHDDTAVADAVRRAAGGLGPVKEVTAPGYVPDSTTVVQLALCDPPRPLNGGYGTPVEVRSFFRVDARTRPVGYRSGGQRAEAIGELTVAPVRPDATGGPQRVERYFDTLRAQKCTGGAVHRVDVPSPGTIGYRSASDTARLGGGTAAVATMSVDADELDADGRYPLLGHARVITRHRGYLVEASVLCARPGRPEDGRKITAEARTRALAMAQRTIRELDKLPARPAPSATG</sequence>
<feature type="signal peptide" evidence="2">
    <location>
        <begin position="1"/>
        <end position="27"/>
    </location>
</feature>
<evidence type="ECO:0000313" key="4">
    <source>
        <dbReference type="Proteomes" id="UP000198215"/>
    </source>
</evidence>
<feature type="compositionally biased region" description="Low complexity" evidence="1">
    <location>
        <begin position="21"/>
        <end position="35"/>
    </location>
</feature>
<accession>A0A1C5HYC0</accession>
<dbReference type="Proteomes" id="UP000198215">
    <property type="component" value="Chromosome I"/>
</dbReference>
<dbReference type="AlphaFoldDB" id="A0A1C5HYC0"/>
<dbReference type="OrthoDB" id="3371644at2"/>
<organism evidence="3 4">
    <name type="scientific">Micromonospora coxensis</name>
    <dbReference type="NCBI Taxonomy" id="356852"/>
    <lineage>
        <taxon>Bacteria</taxon>
        <taxon>Bacillati</taxon>
        <taxon>Actinomycetota</taxon>
        <taxon>Actinomycetes</taxon>
        <taxon>Micromonosporales</taxon>
        <taxon>Micromonosporaceae</taxon>
        <taxon>Micromonospora</taxon>
    </lineage>
</organism>
<feature type="region of interest" description="Disordered" evidence="1">
    <location>
        <begin position="21"/>
        <end position="46"/>
    </location>
</feature>
<evidence type="ECO:0000313" key="3">
    <source>
        <dbReference type="EMBL" id="SCG50883.1"/>
    </source>
</evidence>
<evidence type="ECO:0008006" key="5">
    <source>
        <dbReference type="Google" id="ProtNLM"/>
    </source>
</evidence>
<keyword evidence="2" id="KW-0732">Signal</keyword>
<feature type="chain" id="PRO_5039295030" description="PknH-like extracellular domain-containing protein" evidence="2">
    <location>
        <begin position="28"/>
        <end position="274"/>
    </location>
</feature>
<reference evidence="4" key="1">
    <citation type="submission" date="2016-06" db="EMBL/GenBank/DDBJ databases">
        <authorList>
            <person name="Varghese N."/>
            <person name="Submissions Spin"/>
        </authorList>
    </citation>
    <scope>NUCLEOTIDE SEQUENCE [LARGE SCALE GENOMIC DNA]</scope>
    <source>
        <strain evidence="4">DSM 45161</strain>
    </source>
</reference>